<gene>
    <name evidence="3" type="ORF">Rmf_14850</name>
</gene>
<sequence length="440" mass="48258">MRVVKNDEDSVPGASEDGTLPQNSVKAPMTEQNAASEDFPVESPVAASNIIVDASRFSAPRVALLWQTPSLGLYSNTKFDTLYKGIGHNNGNLAFVYAIASHVANTKVFMPWHSKPEALRAAADLLVIPCANQLGAHTDLGVMADNLAAAGVPIVAIGLGAQTKGYGEDMQLSEGTHRWAETLARLKVSSDANILTRGAYTVEQLNKIGIVGAQSGGCPSHFINPARDLGARIAANWNGGDTIRSITVAAGHQAWGYMRPIEHQLIAMMMDPLYPGQYVVQSMSDMIKISRNEFASIQDEILDRIRNHTVPHYSREEFLGWCRRYARSYYDIPAWMDSLRQHDLTIGARYHGVALALQAEKMGLTITIDSRTRELCENTGVPHVSHEQLTGPLTRQALKKLVAFNAKKYDAFRRSMAQKYVAFLQNNSVAPAPFLLNLAR</sequence>
<dbReference type="InterPro" id="IPR007345">
    <property type="entry name" value="Polysacch_pyruvyl_Trfase"/>
</dbReference>
<feature type="region of interest" description="Disordered" evidence="1">
    <location>
        <begin position="1"/>
        <end position="38"/>
    </location>
</feature>
<feature type="domain" description="Polysaccharide pyruvyl transferase" evidence="2">
    <location>
        <begin position="112"/>
        <end position="361"/>
    </location>
</feature>
<evidence type="ECO:0000259" key="2">
    <source>
        <dbReference type="Pfam" id="PF04230"/>
    </source>
</evidence>
<dbReference type="Proteomes" id="UP000831327">
    <property type="component" value="Chromosome"/>
</dbReference>
<protein>
    <recommendedName>
        <fullName evidence="2">Polysaccharide pyruvyl transferase domain-containing protein</fullName>
    </recommendedName>
</protein>
<reference evidence="3 4" key="1">
    <citation type="journal article" date="2016" name="Microbes Environ.">
        <title>Phylogenetically diverse aerobic anoxygenic phototrophic bacteria isolated from epilithic biofilms in Tama river, Japan.</title>
        <authorList>
            <person name="Hirose S."/>
            <person name="Matsuura K."/>
            <person name="Haruta S."/>
        </authorList>
    </citation>
    <scope>NUCLEOTIDE SEQUENCE [LARGE SCALE GENOMIC DNA]</scope>
    <source>
        <strain evidence="3 4">S08</strain>
    </source>
</reference>
<accession>A0ABN6NZT2</accession>
<evidence type="ECO:0000256" key="1">
    <source>
        <dbReference type="SAM" id="MobiDB-lite"/>
    </source>
</evidence>
<feature type="compositionally biased region" description="Polar residues" evidence="1">
    <location>
        <begin position="20"/>
        <end position="35"/>
    </location>
</feature>
<proteinExistence type="predicted"/>
<name>A0ABN6NZT2_9PROT</name>
<evidence type="ECO:0000313" key="3">
    <source>
        <dbReference type="EMBL" id="BDG71556.1"/>
    </source>
</evidence>
<keyword evidence="4" id="KW-1185">Reference proteome</keyword>
<dbReference type="EMBL" id="AP025637">
    <property type="protein sequence ID" value="BDG71556.1"/>
    <property type="molecule type" value="Genomic_DNA"/>
</dbReference>
<evidence type="ECO:0000313" key="4">
    <source>
        <dbReference type="Proteomes" id="UP000831327"/>
    </source>
</evidence>
<organism evidence="3 4">
    <name type="scientific">Roseomonas fluvialis</name>
    <dbReference type="NCBI Taxonomy" id="1750527"/>
    <lineage>
        <taxon>Bacteria</taxon>
        <taxon>Pseudomonadati</taxon>
        <taxon>Pseudomonadota</taxon>
        <taxon>Alphaproteobacteria</taxon>
        <taxon>Acetobacterales</taxon>
        <taxon>Roseomonadaceae</taxon>
        <taxon>Roseomonas</taxon>
    </lineage>
</organism>
<dbReference type="Pfam" id="PF04230">
    <property type="entry name" value="PS_pyruv_trans"/>
    <property type="match status" value="1"/>
</dbReference>